<dbReference type="Pfam" id="PF13676">
    <property type="entry name" value="TIR_2"/>
    <property type="match status" value="1"/>
</dbReference>
<protein>
    <submittedName>
        <fullName evidence="2">TIR domain-containing protein</fullName>
    </submittedName>
</protein>
<gene>
    <name evidence="2" type="ORF">EJA06_009850</name>
</gene>
<dbReference type="SUPFAM" id="SSF52200">
    <property type="entry name" value="Toll/Interleukin receptor TIR domain"/>
    <property type="match status" value="1"/>
</dbReference>
<dbReference type="EMBL" id="RWYU02000004">
    <property type="protein sequence ID" value="RYJ62052.1"/>
    <property type="molecule type" value="Genomic_DNA"/>
</dbReference>
<dbReference type="Gene3D" id="3.90.640.20">
    <property type="entry name" value="Heat-shock cognate protein, ATPase"/>
    <property type="match status" value="1"/>
</dbReference>
<feature type="domain" description="TIR" evidence="1">
    <location>
        <begin position="4"/>
        <end position="137"/>
    </location>
</feature>
<comment type="caution">
    <text evidence="2">The sequence shown here is derived from an EMBL/GenBank/DDBJ whole genome shotgun (WGS) entry which is preliminary data.</text>
</comment>
<proteinExistence type="predicted"/>
<accession>A0A482UFP3</accession>
<dbReference type="InterPro" id="IPR037126">
    <property type="entry name" value="PdaC/RsiV-like_sf"/>
</dbReference>
<dbReference type="InterPro" id="IPR000157">
    <property type="entry name" value="TIR_dom"/>
</dbReference>
<dbReference type="Pfam" id="PF11738">
    <property type="entry name" value="DUF3298"/>
    <property type="match status" value="1"/>
</dbReference>
<dbReference type="Proteomes" id="UP000282800">
    <property type="component" value="Unassembled WGS sequence"/>
</dbReference>
<dbReference type="RefSeq" id="WP_126189413.1">
    <property type="nucleotide sequence ID" value="NZ_RWYU02000004.1"/>
</dbReference>
<dbReference type="InterPro" id="IPR035897">
    <property type="entry name" value="Toll_tir_struct_dom_sf"/>
</dbReference>
<name>A0A482UFP3_9PSED</name>
<evidence type="ECO:0000259" key="1">
    <source>
        <dbReference type="PROSITE" id="PS50104"/>
    </source>
</evidence>
<dbReference type="PROSITE" id="PS50104">
    <property type="entry name" value="TIR"/>
    <property type="match status" value="1"/>
</dbReference>
<evidence type="ECO:0000313" key="2">
    <source>
        <dbReference type="EMBL" id="RYJ62052.1"/>
    </source>
</evidence>
<dbReference type="GO" id="GO:0007165">
    <property type="term" value="P:signal transduction"/>
    <property type="evidence" value="ECO:0007669"/>
    <property type="project" value="InterPro"/>
</dbReference>
<reference evidence="2 3" key="1">
    <citation type="submission" date="2019-01" db="EMBL/GenBank/DDBJ databases">
        <title>High-quality draft genome of. Pseudomonas songnenensis str. L103, a full-fledged denitrifier isolated from 100 meters deep aquifer in a heavily nitrogen fertilized agricultural area.</title>
        <authorList>
            <person name="Liu M."/>
            <person name="Liu B."/>
        </authorList>
    </citation>
    <scope>NUCLEOTIDE SEQUENCE [LARGE SCALE GENOMIC DNA]</scope>
    <source>
        <strain evidence="2 3">L103</strain>
    </source>
</reference>
<dbReference type="AlphaFoldDB" id="A0A482UFP3"/>
<sequence length="379" mass="43863">MEEKDHLIFISYTNQDQARVIPFYERLSTAGFNVWMDCKKIKPGQNWDFEIRRAFNRANIVVLFVSKNSEQKRGYIQREVKLALKNLEEKLPDDIYLIPVLLDTDIERPEHLSHLQMTPGYEIGGAEAIEDAVRYQLERYGVAIKKLQEEEHVSWGSNTIKESWEGLPGYEASIETLELKSDKYKNLEQASAIINGELHSALLSCRMTKLEQDTSFFSYAQEDFQRTNTLDIILNKVSFKGRLMSASYTHHYYPCGAAHGSYSISVYNFCLNPLFRLETIKWLFEDPDNALLVVREKIRTRLMQTLYPDTPAEADEWVISGTEEWNHLENYSFLEEGIEFNFSSYQVAPFAAGLPAAILPYDEIKDLLKETSKQLLSVY</sequence>
<dbReference type="OrthoDB" id="9768004at2"/>
<organism evidence="2 3">
    <name type="scientific">Pseudomonas songnenensis</name>
    <dbReference type="NCBI Taxonomy" id="1176259"/>
    <lineage>
        <taxon>Bacteria</taxon>
        <taxon>Pseudomonadati</taxon>
        <taxon>Pseudomonadota</taxon>
        <taxon>Gammaproteobacteria</taxon>
        <taxon>Pseudomonadales</taxon>
        <taxon>Pseudomonadaceae</taxon>
        <taxon>Pseudomonas</taxon>
    </lineage>
</organism>
<evidence type="ECO:0000313" key="3">
    <source>
        <dbReference type="Proteomes" id="UP000282800"/>
    </source>
</evidence>
<dbReference type="Gene3D" id="3.40.50.10140">
    <property type="entry name" value="Toll/interleukin-1 receptor homology (TIR) domain"/>
    <property type="match status" value="1"/>
</dbReference>
<dbReference type="InterPro" id="IPR021729">
    <property type="entry name" value="DUF3298"/>
</dbReference>